<dbReference type="Pfam" id="PF15699">
    <property type="entry name" value="NPR1_interact"/>
    <property type="match status" value="1"/>
</dbReference>
<dbReference type="PANTHER" id="PTHR35735:SF8">
    <property type="entry name" value="PROTEIN NIM1-INTERACTING 2"/>
    <property type="match status" value="1"/>
</dbReference>
<dbReference type="AlphaFoldDB" id="A0A8K0IC67"/>
<dbReference type="OrthoDB" id="1098796at2759"/>
<dbReference type="GO" id="GO:0005634">
    <property type="term" value="C:nucleus"/>
    <property type="evidence" value="ECO:0007669"/>
    <property type="project" value="UniProtKB-SubCell"/>
</dbReference>
<feature type="region of interest" description="Disordered" evidence="4">
    <location>
        <begin position="1"/>
        <end position="34"/>
    </location>
</feature>
<evidence type="ECO:0000256" key="3">
    <source>
        <dbReference type="ARBA" id="ARBA00023242"/>
    </source>
</evidence>
<keyword evidence="6" id="KW-1185">Reference proteome</keyword>
<feature type="compositionally biased region" description="Basic and acidic residues" evidence="4">
    <location>
        <begin position="16"/>
        <end position="34"/>
    </location>
</feature>
<accession>A0A8K0IC67</accession>
<keyword evidence="3" id="KW-0539">Nucleus</keyword>
<feature type="compositionally biased region" description="Basic residues" evidence="4">
    <location>
        <begin position="1"/>
        <end position="10"/>
    </location>
</feature>
<comment type="caution">
    <text evidence="5">The sequence shown here is derived from an EMBL/GenBank/DDBJ whole genome shotgun (WGS) entry which is preliminary data.</text>
</comment>
<evidence type="ECO:0000313" key="6">
    <source>
        <dbReference type="Proteomes" id="UP000797356"/>
    </source>
</evidence>
<name>A0A8K0IC67_COCNU</name>
<evidence type="ECO:0000256" key="4">
    <source>
        <dbReference type="SAM" id="MobiDB-lite"/>
    </source>
</evidence>
<comment type="similarity">
    <text evidence="2">Belongs to the NPR1-interactor family.</text>
</comment>
<proteinExistence type="inferred from homology"/>
<evidence type="ECO:0000256" key="2">
    <source>
        <dbReference type="ARBA" id="ARBA00009937"/>
    </source>
</evidence>
<dbReference type="GO" id="GO:0010112">
    <property type="term" value="P:regulation of systemic acquired resistance"/>
    <property type="evidence" value="ECO:0007669"/>
    <property type="project" value="InterPro"/>
</dbReference>
<dbReference type="EMBL" id="CM017877">
    <property type="protein sequence ID" value="KAG1347102.1"/>
    <property type="molecule type" value="Genomic_DNA"/>
</dbReference>
<gene>
    <name evidence="5" type="ORF">COCNU_06G009310</name>
</gene>
<dbReference type="Proteomes" id="UP000797356">
    <property type="component" value="Chromosome 6"/>
</dbReference>
<protein>
    <submittedName>
        <fullName evidence="5">Protein NIM1-INTERACTING 2</fullName>
    </submittedName>
</protein>
<reference evidence="5" key="2">
    <citation type="submission" date="2019-07" db="EMBL/GenBank/DDBJ databases">
        <authorList>
            <person name="Yang Y."/>
            <person name="Bocs S."/>
            <person name="Baudouin L."/>
        </authorList>
    </citation>
    <scope>NUCLEOTIDE SEQUENCE</scope>
    <source>
        <tissue evidence="5">Spear leaf of Hainan Tall coconut</tissue>
    </source>
</reference>
<comment type="subcellular location">
    <subcellularLocation>
        <location evidence="1">Nucleus</location>
    </subcellularLocation>
</comment>
<sequence>METERNKKRPYSGSDDEGKTSRPRMDEGGDRTVTEEEVDEFYAILRRIHETSRTFAVSKGNGGAVGGGRRRGRRAASWVPAFKLEDFEEVGAVKVNGTETPANEEEMSGGEGRRRLAVVKDGIPVCLDLNTEPVHKGPGHVKPEADRGCIG</sequence>
<dbReference type="InterPro" id="IPR034577">
    <property type="entry name" value="NIMIN-2"/>
</dbReference>
<reference evidence="5" key="1">
    <citation type="journal article" date="2017" name="Gigascience">
        <title>The genome draft of coconut (Cocos nucifera).</title>
        <authorList>
            <person name="Xiao Y."/>
            <person name="Xu P."/>
            <person name="Fan H."/>
            <person name="Baudouin L."/>
            <person name="Xia W."/>
            <person name="Bocs S."/>
            <person name="Xu J."/>
            <person name="Li Q."/>
            <person name="Guo A."/>
            <person name="Zhou L."/>
            <person name="Li J."/>
            <person name="Wu Y."/>
            <person name="Ma Z."/>
            <person name="Armero A."/>
            <person name="Issali A.E."/>
            <person name="Liu N."/>
            <person name="Peng M."/>
            <person name="Yang Y."/>
        </authorList>
    </citation>
    <scope>NUCLEOTIDE SEQUENCE</scope>
    <source>
        <tissue evidence="5">Spear leaf of Hainan Tall coconut</tissue>
    </source>
</reference>
<dbReference type="PANTHER" id="PTHR35735">
    <property type="entry name" value="PROTEIN NIM1-INTERACTING 2"/>
    <property type="match status" value="1"/>
</dbReference>
<evidence type="ECO:0000256" key="1">
    <source>
        <dbReference type="ARBA" id="ARBA00004123"/>
    </source>
</evidence>
<evidence type="ECO:0000313" key="5">
    <source>
        <dbReference type="EMBL" id="KAG1347102.1"/>
    </source>
</evidence>
<dbReference type="InterPro" id="IPR031425">
    <property type="entry name" value="NPR1/NH1-interacting"/>
</dbReference>
<organism evidence="5 6">
    <name type="scientific">Cocos nucifera</name>
    <name type="common">Coconut palm</name>
    <dbReference type="NCBI Taxonomy" id="13894"/>
    <lineage>
        <taxon>Eukaryota</taxon>
        <taxon>Viridiplantae</taxon>
        <taxon>Streptophyta</taxon>
        <taxon>Embryophyta</taxon>
        <taxon>Tracheophyta</taxon>
        <taxon>Spermatophyta</taxon>
        <taxon>Magnoliopsida</taxon>
        <taxon>Liliopsida</taxon>
        <taxon>Arecaceae</taxon>
        <taxon>Arecoideae</taxon>
        <taxon>Cocoseae</taxon>
        <taxon>Attaleinae</taxon>
        <taxon>Cocos</taxon>
    </lineage>
</organism>